<protein>
    <recommendedName>
        <fullName evidence="10">DNA gyrase subunit B</fullName>
        <ecNumber evidence="10">5.6.2.2</ecNumber>
    </recommendedName>
</protein>
<organism evidence="12 13">
    <name type="scientific">Sinosporangium album</name>
    <dbReference type="NCBI Taxonomy" id="504805"/>
    <lineage>
        <taxon>Bacteria</taxon>
        <taxon>Bacillati</taxon>
        <taxon>Actinomycetota</taxon>
        <taxon>Actinomycetes</taxon>
        <taxon>Streptosporangiales</taxon>
        <taxon>Streptosporangiaceae</taxon>
        <taxon>Sinosporangium</taxon>
    </lineage>
</organism>
<evidence type="ECO:0000259" key="11">
    <source>
        <dbReference type="PROSITE" id="PS50880"/>
    </source>
</evidence>
<dbReference type="InterPro" id="IPR014721">
    <property type="entry name" value="Ribsml_uS5_D2-typ_fold_subgr"/>
</dbReference>
<dbReference type="InterPro" id="IPR018522">
    <property type="entry name" value="TopoIIA_CS"/>
</dbReference>
<dbReference type="InterPro" id="IPR006171">
    <property type="entry name" value="TOPRIM_dom"/>
</dbReference>
<evidence type="ECO:0000256" key="6">
    <source>
        <dbReference type="ARBA" id="ARBA00022842"/>
    </source>
</evidence>
<dbReference type="FunFam" id="3.30.230.10:FF:000005">
    <property type="entry name" value="DNA gyrase subunit B"/>
    <property type="match status" value="1"/>
</dbReference>
<dbReference type="InterPro" id="IPR003594">
    <property type="entry name" value="HATPase_dom"/>
</dbReference>
<dbReference type="PROSITE" id="PS00177">
    <property type="entry name" value="TOPOISOMERASE_II"/>
    <property type="match status" value="1"/>
</dbReference>
<dbReference type="GO" id="GO:0005694">
    <property type="term" value="C:chromosome"/>
    <property type="evidence" value="ECO:0007669"/>
    <property type="project" value="InterPro"/>
</dbReference>
<dbReference type="SMART" id="SM00433">
    <property type="entry name" value="TOP2c"/>
    <property type="match status" value="1"/>
</dbReference>
<accession>A0A1G8EUR6</accession>
<dbReference type="FunFam" id="3.40.50.670:FF:000002">
    <property type="entry name" value="DNA gyrase subunit B"/>
    <property type="match status" value="1"/>
</dbReference>
<evidence type="ECO:0000256" key="10">
    <source>
        <dbReference type="HAMAP-Rule" id="MF_01898"/>
    </source>
</evidence>
<evidence type="ECO:0000256" key="3">
    <source>
        <dbReference type="ARBA" id="ARBA00022723"/>
    </source>
</evidence>
<dbReference type="Pfam" id="PF01751">
    <property type="entry name" value="Toprim"/>
    <property type="match status" value="1"/>
</dbReference>
<dbReference type="Proteomes" id="UP000198923">
    <property type="component" value="Unassembled WGS sequence"/>
</dbReference>
<comment type="subunit">
    <text evidence="10">Heterotetramer, composed of two GyrA and two GyrB chains. In the heterotetramer, GyrA contains the active site tyrosine that forms a transient covalent intermediate with DNA, while GyrB binds cofactors and catalyzes ATP hydrolysis.</text>
</comment>
<evidence type="ECO:0000256" key="2">
    <source>
        <dbReference type="ARBA" id="ARBA00010708"/>
    </source>
</evidence>
<dbReference type="InterPro" id="IPR011557">
    <property type="entry name" value="GyrB"/>
</dbReference>
<evidence type="ECO:0000256" key="9">
    <source>
        <dbReference type="ARBA" id="ARBA00023235"/>
    </source>
</evidence>
<feature type="site" description="Interaction with DNA" evidence="10">
    <location>
        <position position="453"/>
    </location>
</feature>
<dbReference type="GO" id="GO:0003677">
    <property type="term" value="F:DNA binding"/>
    <property type="evidence" value="ECO:0007669"/>
    <property type="project" value="UniProtKB-KW"/>
</dbReference>
<comment type="miscellaneous">
    <text evidence="10">Few gyrases are as efficient as E.coli at forming negative supercoils. Not all organisms have 2 type II topoisomerases; in organisms with a single type II topoisomerase this enzyme also has to decatenate newly replicated chromosomes.</text>
</comment>
<dbReference type="InterPro" id="IPR001241">
    <property type="entry name" value="Topo_IIA"/>
</dbReference>
<name>A0A1G8EUR6_9ACTN</name>
<dbReference type="NCBIfam" id="TIGR01059">
    <property type="entry name" value="gyrB"/>
    <property type="match status" value="1"/>
</dbReference>
<keyword evidence="3 10" id="KW-0479">Metal-binding</keyword>
<dbReference type="RefSeq" id="WP_093172467.1">
    <property type="nucleotide sequence ID" value="NZ_FNCN01000021.1"/>
</dbReference>
<dbReference type="GO" id="GO:0046872">
    <property type="term" value="F:metal ion binding"/>
    <property type="evidence" value="ECO:0007669"/>
    <property type="project" value="UniProtKB-KW"/>
</dbReference>
<dbReference type="InterPro" id="IPR020568">
    <property type="entry name" value="Ribosomal_Su5_D2-typ_SF"/>
</dbReference>
<feature type="binding site" evidence="10">
    <location>
        <position position="428"/>
    </location>
    <ligand>
        <name>Mg(2+)</name>
        <dbReference type="ChEBI" id="CHEBI:18420"/>
        <label>1</label>
        <note>catalytic</note>
    </ligand>
</feature>
<dbReference type="OrthoDB" id="9802808at2"/>
<dbReference type="Pfam" id="PF00204">
    <property type="entry name" value="DNA_gyraseB"/>
    <property type="match status" value="1"/>
</dbReference>
<dbReference type="Pfam" id="PF00986">
    <property type="entry name" value="DNA_gyraseB_C"/>
    <property type="match status" value="1"/>
</dbReference>
<dbReference type="PANTHER" id="PTHR45866">
    <property type="entry name" value="DNA GYRASE/TOPOISOMERASE SUBUNIT B"/>
    <property type="match status" value="1"/>
</dbReference>
<dbReference type="InterPro" id="IPR002288">
    <property type="entry name" value="DNA_gyrase_B_C"/>
</dbReference>
<dbReference type="CDD" id="cd00822">
    <property type="entry name" value="TopoII_Trans_DNA_gyrase"/>
    <property type="match status" value="1"/>
</dbReference>
<dbReference type="EC" id="5.6.2.2" evidence="10"/>
<dbReference type="InterPro" id="IPR036890">
    <property type="entry name" value="HATPase_C_sf"/>
</dbReference>
<comment type="function">
    <text evidence="10">A type II topoisomerase that negatively supercoils closed circular double-stranded (ds) DNA in an ATP-dependent manner to modulate DNA topology and maintain chromosomes in an underwound state. Negative supercoiling favors strand separation, and DNA replication, transcription, recombination and repair, all of which involve strand separation. Also able to catalyze the interconversion of other topological isomers of dsDNA rings, including catenanes and knotted rings. Type II topoisomerases break and join 2 DNA strands simultaneously in an ATP-dependent manner.</text>
</comment>
<dbReference type="PANTHER" id="PTHR45866:SF1">
    <property type="entry name" value="DNA GYRASE SUBUNIT B, MITOCHONDRIAL"/>
    <property type="match status" value="1"/>
</dbReference>
<reference evidence="12 13" key="1">
    <citation type="submission" date="2016-10" db="EMBL/GenBank/DDBJ databases">
        <authorList>
            <person name="de Groot N.N."/>
        </authorList>
    </citation>
    <scope>NUCLEOTIDE SEQUENCE [LARGE SCALE GENOMIC DNA]</scope>
    <source>
        <strain evidence="12 13">CPCC 201354</strain>
    </source>
</reference>
<dbReference type="SMART" id="SM00387">
    <property type="entry name" value="HATPase_c"/>
    <property type="match status" value="1"/>
</dbReference>
<feature type="site" description="Interaction with DNA" evidence="10">
    <location>
        <position position="456"/>
    </location>
</feature>
<evidence type="ECO:0000256" key="5">
    <source>
        <dbReference type="ARBA" id="ARBA00022840"/>
    </source>
</evidence>
<keyword evidence="6 10" id="KW-0460">Magnesium</keyword>
<keyword evidence="5 10" id="KW-0067">ATP-binding</keyword>
<evidence type="ECO:0000256" key="4">
    <source>
        <dbReference type="ARBA" id="ARBA00022741"/>
    </source>
</evidence>
<keyword evidence="10" id="KW-0963">Cytoplasm</keyword>
<dbReference type="AlphaFoldDB" id="A0A1G8EUR6"/>
<dbReference type="GO" id="GO:0005524">
    <property type="term" value="F:ATP binding"/>
    <property type="evidence" value="ECO:0007669"/>
    <property type="project" value="UniProtKB-UniRule"/>
</dbReference>
<evidence type="ECO:0000256" key="1">
    <source>
        <dbReference type="ARBA" id="ARBA00000185"/>
    </source>
</evidence>
<keyword evidence="4 10" id="KW-0547">Nucleotide-binding</keyword>
<dbReference type="GO" id="GO:0005737">
    <property type="term" value="C:cytoplasm"/>
    <property type="evidence" value="ECO:0007669"/>
    <property type="project" value="UniProtKB-SubCell"/>
</dbReference>
<comment type="catalytic activity">
    <reaction evidence="1 10">
        <text>ATP-dependent breakage, passage and rejoining of double-stranded DNA.</text>
        <dbReference type="EC" id="5.6.2.2"/>
    </reaction>
</comment>
<dbReference type="GO" id="GO:0034335">
    <property type="term" value="F:DNA negative supercoiling activity"/>
    <property type="evidence" value="ECO:0007669"/>
    <property type="project" value="UniProtKB-ARBA"/>
</dbReference>
<comment type="subcellular location">
    <subcellularLocation>
        <location evidence="10">Cytoplasm</location>
    </subcellularLocation>
</comment>
<keyword evidence="9 10" id="KW-0413">Isomerase</keyword>
<dbReference type="CDD" id="cd16928">
    <property type="entry name" value="HATPase_GyrB-like"/>
    <property type="match status" value="1"/>
</dbReference>
<dbReference type="Pfam" id="PF02518">
    <property type="entry name" value="HATPase_c"/>
    <property type="match status" value="1"/>
</dbReference>
<feature type="binding site" evidence="10">
    <location>
        <position position="503"/>
    </location>
    <ligand>
        <name>Mg(2+)</name>
        <dbReference type="ChEBI" id="CHEBI:18420"/>
        <label>2</label>
    </ligand>
</feature>
<proteinExistence type="inferred from homology"/>
<keyword evidence="7 10" id="KW-0799">Topoisomerase</keyword>
<dbReference type="PROSITE" id="PS50880">
    <property type="entry name" value="TOPRIM"/>
    <property type="match status" value="1"/>
</dbReference>
<feature type="domain" description="Toprim" evidence="11">
    <location>
        <begin position="422"/>
        <end position="536"/>
    </location>
</feature>
<dbReference type="PRINTS" id="PR00418">
    <property type="entry name" value="TPI2FAMILY"/>
</dbReference>
<evidence type="ECO:0000313" key="12">
    <source>
        <dbReference type="EMBL" id="SDH73610.1"/>
    </source>
</evidence>
<feature type="binding site" evidence="10">
    <location>
        <position position="501"/>
    </location>
    <ligand>
        <name>Mg(2+)</name>
        <dbReference type="ChEBI" id="CHEBI:18420"/>
        <label>2</label>
    </ligand>
</feature>
<evidence type="ECO:0000256" key="7">
    <source>
        <dbReference type="ARBA" id="ARBA00023029"/>
    </source>
</evidence>
<dbReference type="NCBIfam" id="NF011501">
    <property type="entry name" value="PRK14939.1"/>
    <property type="match status" value="1"/>
</dbReference>
<sequence>MSYDASSITVLEGLEAVRKRPGMYIGSTGERGLHHLVYEVVDNSVDEALAGYCDTIEVTLLADNGVRVVDNGRGIPVGIVPAEGRPAVEVVLTVLHAGGKFDSKSYAVSGGLHGVGVSVVNALSTTLEVEIRTDGHYWRQSYDHSRPTGPLLKGESTSETGTSITFWADGTIFETTTWNFETLSRRFQEMAFLNKGLTIRLRDERPDHVNGEPNVVTYYYEGGISDFVTHINSKKEPVHASVIDFEAQGEGIAVEIAMQWNGSYSESVYTFANTINTAEGGTHEEGFRAALTSIVNRYAREQKFLKEGKDDNLAGEDIREGLTAIISVKLADPQFEGQTKTKLGNTEAKSFVQKACNDHLRDWFERNPGEAKEIISKALQASRARIAARQARDLTRRKSLLESGSGLPGKLADCQWSDPEKCELYIVEGDSAGGSAKGGRDSRFQAILPIRGKILNVEKARIDKVLQNTEVQALITAMGTGVHDEFDITKLRYHKIILMADADVDGQHITTLLLTLLFRFMRPLIEAGHVYLSQPPLYKIKWDRKGEDASYAYSDRERDAIIKAGIEGGKPDPRPRDNVQRFKGLGEMNAGQLWDTTMNPDTRLLLQVTLDDAAQADEMFSVLMGEDVEARRAFIIRNARDVRFLDV</sequence>
<dbReference type="NCBIfam" id="NF004189">
    <property type="entry name" value="PRK05644.1"/>
    <property type="match status" value="1"/>
</dbReference>
<dbReference type="SUPFAM" id="SSF56719">
    <property type="entry name" value="Type II DNA topoisomerase"/>
    <property type="match status" value="1"/>
</dbReference>
<dbReference type="FunFam" id="3.30.565.10:FF:000002">
    <property type="entry name" value="DNA gyrase subunit B"/>
    <property type="match status" value="1"/>
</dbReference>
<dbReference type="EMBL" id="FNCN01000021">
    <property type="protein sequence ID" value="SDH73610.1"/>
    <property type="molecule type" value="Genomic_DNA"/>
</dbReference>
<dbReference type="SUPFAM" id="SSF54211">
    <property type="entry name" value="Ribosomal protein S5 domain 2-like"/>
    <property type="match status" value="1"/>
</dbReference>
<evidence type="ECO:0000256" key="8">
    <source>
        <dbReference type="ARBA" id="ARBA00023125"/>
    </source>
</evidence>
<dbReference type="GO" id="GO:0006261">
    <property type="term" value="P:DNA-templated DNA replication"/>
    <property type="evidence" value="ECO:0007669"/>
    <property type="project" value="UniProtKB-UniRule"/>
</dbReference>
<dbReference type="Gene3D" id="3.40.50.670">
    <property type="match status" value="1"/>
</dbReference>
<feature type="binding site" evidence="10">
    <location>
        <position position="501"/>
    </location>
    <ligand>
        <name>Mg(2+)</name>
        <dbReference type="ChEBI" id="CHEBI:18420"/>
        <label>1</label>
        <note>catalytic</note>
    </ligand>
</feature>
<dbReference type="InterPro" id="IPR000565">
    <property type="entry name" value="Topo_IIA_B"/>
</dbReference>
<keyword evidence="13" id="KW-1185">Reference proteome</keyword>
<keyword evidence="8" id="KW-0238">DNA-binding</keyword>
<dbReference type="InterPro" id="IPR013759">
    <property type="entry name" value="Topo_IIA_B_C"/>
</dbReference>
<dbReference type="GO" id="GO:0006265">
    <property type="term" value="P:DNA topological change"/>
    <property type="evidence" value="ECO:0007669"/>
    <property type="project" value="UniProtKB-UniRule"/>
</dbReference>
<dbReference type="PRINTS" id="PR01159">
    <property type="entry name" value="DNAGYRASEB"/>
</dbReference>
<dbReference type="STRING" id="504805.SAMN05421505_12164"/>
<dbReference type="SUPFAM" id="SSF55874">
    <property type="entry name" value="ATPase domain of HSP90 chaperone/DNA topoisomerase II/histidine kinase"/>
    <property type="match status" value="1"/>
</dbReference>
<dbReference type="InterPro" id="IPR013760">
    <property type="entry name" value="Topo_IIA-like_dom_sf"/>
</dbReference>
<dbReference type="InterPro" id="IPR013506">
    <property type="entry name" value="Topo_IIA_bsu_dom2"/>
</dbReference>
<dbReference type="Gene3D" id="3.30.230.10">
    <property type="match status" value="1"/>
</dbReference>
<dbReference type="Gene3D" id="3.30.565.10">
    <property type="entry name" value="Histidine kinase-like ATPase, C-terminal domain"/>
    <property type="match status" value="1"/>
</dbReference>
<comment type="similarity">
    <text evidence="2 10">Belongs to the type II topoisomerase GyrB family.</text>
</comment>
<comment type="cofactor">
    <cofactor evidence="10">
        <name>Mg(2+)</name>
        <dbReference type="ChEBI" id="CHEBI:18420"/>
    </cofactor>
    <cofactor evidence="10">
        <name>Mn(2+)</name>
        <dbReference type="ChEBI" id="CHEBI:29035"/>
    </cofactor>
    <cofactor evidence="10">
        <name>Ca(2+)</name>
        <dbReference type="ChEBI" id="CHEBI:29108"/>
    </cofactor>
    <text evidence="10">Binds two Mg(2+) per subunit. The magnesium ions form salt bridges with both the protein and the DNA. Can also accept other divalent metal cations, such as Mn(2+) or Ca(2+).</text>
</comment>
<evidence type="ECO:0000313" key="13">
    <source>
        <dbReference type="Proteomes" id="UP000198923"/>
    </source>
</evidence>
<gene>
    <name evidence="10" type="primary">gyrB</name>
    <name evidence="12" type="ORF">SAMN05421505_12164</name>
</gene>
<dbReference type="HAMAP" id="MF_01898">
    <property type="entry name" value="GyrB"/>
    <property type="match status" value="1"/>
</dbReference>